<keyword evidence="3 4" id="KW-0067">ATP-binding</keyword>
<evidence type="ECO:0000313" key="8">
    <source>
        <dbReference type="Proteomes" id="UP000005090"/>
    </source>
</evidence>
<keyword evidence="8" id="KW-1185">Reference proteome</keyword>
<dbReference type="eggNOG" id="COG0212">
    <property type="taxonomic scope" value="Bacteria"/>
</dbReference>
<proteinExistence type="inferred from homology"/>
<evidence type="ECO:0000256" key="6">
    <source>
        <dbReference type="SAM" id="MobiDB-lite"/>
    </source>
</evidence>
<comment type="cofactor">
    <cofactor evidence="5">
        <name>Mg(2+)</name>
        <dbReference type="ChEBI" id="CHEBI:18420"/>
    </cofactor>
</comment>
<dbReference type="PANTHER" id="PTHR23407">
    <property type="entry name" value="ATPASE INHIBITOR/5-FORMYLTETRAHYDROFOLATE CYCLO-LIGASE"/>
    <property type="match status" value="1"/>
</dbReference>
<reference evidence="7 8" key="1">
    <citation type="journal article" date="2013" name="Genome Announc.">
        <title>Genome Sequence of the Obligate Gammaproteobacterial Methanotroph Methylomicrobium album Strain BG8.</title>
        <authorList>
            <person name="Kits K.D."/>
            <person name="Kalyuzhnaya M.G."/>
            <person name="Klotz M.G."/>
            <person name="Jetten M.S."/>
            <person name="Op den Camp H.J."/>
            <person name="Vuilleumier S."/>
            <person name="Bringel F."/>
            <person name="Dispirito A.A."/>
            <person name="Murrell J.C."/>
            <person name="Bruce D."/>
            <person name="Cheng J.F."/>
            <person name="Copeland A."/>
            <person name="Goodwin L."/>
            <person name="Hauser L."/>
            <person name="Lajus A."/>
            <person name="Land M.L."/>
            <person name="Lapidus A."/>
            <person name="Lucas S."/>
            <person name="Medigue C."/>
            <person name="Pitluck S."/>
            <person name="Woyke T."/>
            <person name="Zeytun A."/>
            <person name="Stein L.Y."/>
        </authorList>
    </citation>
    <scope>NUCLEOTIDE SEQUENCE [LARGE SCALE GENOMIC DNA]</scope>
    <source>
        <strain evidence="7 8">BG8</strain>
    </source>
</reference>
<dbReference type="HOGENOM" id="CLU_066245_2_2_6"/>
<dbReference type="GO" id="GO:0035999">
    <property type="term" value="P:tetrahydrofolate interconversion"/>
    <property type="evidence" value="ECO:0007669"/>
    <property type="project" value="TreeGrafter"/>
</dbReference>
<dbReference type="Gene3D" id="3.40.50.10420">
    <property type="entry name" value="NagB/RpiA/CoA transferase-like"/>
    <property type="match status" value="1"/>
</dbReference>
<dbReference type="InterPro" id="IPR024185">
    <property type="entry name" value="FTHF_cligase-like_sf"/>
</dbReference>
<dbReference type="EC" id="6.3.3.2" evidence="5"/>
<keyword evidence="5" id="KW-0479">Metal-binding</keyword>
<dbReference type="InterPro" id="IPR002698">
    <property type="entry name" value="FTHF_cligase"/>
</dbReference>
<sequence>MPTRKAQQRRAAHQARDRQTDKDTLSIEICARLIARPEYRAASTAMWYIGCKSEVGTLAALRSELAGRKRIVTPYCTVDEHGRRKLGLWHLEDLSELTPGTWNIPEPPQTRRGETGKEMPPSELDVIVVPGVAFDRNGRRLGNGAGYYDRLLAEIREDAVSFGVCFESQLLDRIETESHDVPMDFVVTEKNLYTGKSRRAAR</sequence>
<keyword evidence="5" id="KW-0460">Magnesium</keyword>
<dbReference type="PIRSF" id="PIRSF006806">
    <property type="entry name" value="FTHF_cligase"/>
    <property type="match status" value="1"/>
</dbReference>
<dbReference type="NCBIfam" id="TIGR02727">
    <property type="entry name" value="MTHFS_bact"/>
    <property type="match status" value="1"/>
</dbReference>
<dbReference type="GO" id="GO:0046872">
    <property type="term" value="F:metal ion binding"/>
    <property type="evidence" value="ECO:0007669"/>
    <property type="project" value="UniProtKB-KW"/>
</dbReference>
<dbReference type="GO" id="GO:0009396">
    <property type="term" value="P:folic acid-containing compound biosynthetic process"/>
    <property type="evidence" value="ECO:0007669"/>
    <property type="project" value="TreeGrafter"/>
</dbReference>
<dbReference type="GO" id="GO:0005524">
    <property type="term" value="F:ATP binding"/>
    <property type="evidence" value="ECO:0007669"/>
    <property type="project" value="UniProtKB-KW"/>
</dbReference>
<accession>H8GH96</accession>
<dbReference type="GO" id="GO:0030272">
    <property type="term" value="F:5-formyltetrahydrofolate cyclo-ligase activity"/>
    <property type="evidence" value="ECO:0007669"/>
    <property type="project" value="UniProtKB-EC"/>
</dbReference>
<keyword evidence="2 4" id="KW-0547">Nucleotide-binding</keyword>
<evidence type="ECO:0000256" key="3">
    <source>
        <dbReference type="ARBA" id="ARBA00022840"/>
    </source>
</evidence>
<evidence type="ECO:0000256" key="2">
    <source>
        <dbReference type="ARBA" id="ARBA00022741"/>
    </source>
</evidence>
<feature type="region of interest" description="Disordered" evidence="6">
    <location>
        <begin position="1"/>
        <end position="21"/>
    </location>
</feature>
<feature type="binding site" evidence="4">
    <location>
        <position position="49"/>
    </location>
    <ligand>
        <name>substrate</name>
    </ligand>
</feature>
<dbReference type="STRING" id="686340.Metal_1069"/>
<feature type="region of interest" description="Disordered" evidence="6">
    <location>
        <begin position="100"/>
        <end position="120"/>
    </location>
</feature>
<dbReference type="InterPro" id="IPR037171">
    <property type="entry name" value="NagB/RpiA_transferase-like"/>
</dbReference>
<feature type="binding site" evidence="4">
    <location>
        <begin position="140"/>
        <end position="148"/>
    </location>
    <ligand>
        <name>ATP</name>
        <dbReference type="ChEBI" id="CHEBI:30616"/>
    </ligand>
</feature>
<dbReference type="Proteomes" id="UP000005090">
    <property type="component" value="Chromosome"/>
</dbReference>
<evidence type="ECO:0000313" key="7">
    <source>
        <dbReference type="EMBL" id="EIC28887.1"/>
    </source>
</evidence>
<name>H8GH96_METAL</name>
<comment type="catalytic activity">
    <reaction evidence="5">
        <text>(6S)-5-formyl-5,6,7,8-tetrahydrofolate + ATP = (6R)-5,10-methenyltetrahydrofolate + ADP + phosphate</text>
        <dbReference type="Rhea" id="RHEA:10488"/>
        <dbReference type="ChEBI" id="CHEBI:30616"/>
        <dbReference type="ChEBI" id="CHEBI:43474"/>
        <dbReference type="ChEBI" id="CHEBI:57455"/>
        <dbReference type="ChEBI" id="CHEBI:57457"/>
        <dbReference type="ChEBI" id="CHEBI:456216"/>
        <dbReference type="EC" id="6.3.3.2"/>
    </reaction>
</comment>
<evidence type="ECO:0000256" key="5">
    <source>
        <dbReference type="RuleBase" id="RU361279"/>
    </source>
</evidence>
<gene>
    <name evidence="7" type="ORF">Metal_1069</name>
</gene>
<feature type="compositionally biased region" description="Basic residues" evidence="6">
    <location>
        <begin position="1"/>
        <end position="13"/>
    </location>
</feature>
<feature type="binding site" evidence="4">
    <location>
        <begin position="5"/>
        <end position="9"/>
    </location>
    <ligand>
        <name>ATP</name>
        <dbReference type="ChEBI" id="CHEBI:30616"/>
    </ligand>
</feature>
<organism evidence="7 8">
    <name type="scientific">Methylomicrobium album BG8</name>
    <dbReference type="NCBI Taxonomy" id="686340"/>
    <lineage>
        <taxon>Bacteria</taxon>
        <taxon>Pseudomonadati</taxon>
        <taxon>Pseudomonadota</taxon>
        <taxon>Gammaproteobacteria</taxon>
        <taxon>Methylococcales</taxon>
        <taxon>Methylococcaceae</taxon>
        <taxon>Methylomicrobium</taxon>
    </lineage>
</organism>
<dbReference type="AlphaFoldDB" id="H8GH96"/>
<protein>
    <recommendedName>
        <fullName evidence="5">5-formyltetrahydrofolate cyclo-ligase</fullName>
        <ecNumber evidence="5">6.3.3.2</ecNumber>
    </recommendedName>
</protein>
<dbReference type="PANTHER" id="PTHR23407:SF1">
    <property type="entry name" value="5-FORMYLTETRAHYDROFOLATE CYCLO-LIGASE"/>
    <property type="match status" value="1"/>
</dbReference>
<dbReference type="EMBL" id="CM001475">
    <property type="protein sequence ID" value="EIC28887.1"/>
    <property type="molecule type" value="Genomic_DNA"/>
</dbReference>
<feature type="binding site" evidence="4">
    <location>
        <position position="54"/>
    </location>
    <ligand>
        <name>substrate</name>
    </ligand>
</feature>
<comment type="similarity">
    <text evidence="1 5">Belongs to the 5-formyltetrahydrofolate cyclo-ligase family.</text>
</comment>
<dbReference type="Pfam" id="PF01812">
    <property type="entry name" value="5-FTHF_cyc-lig"/>
    <property type="match status" value="1"/>
</dbReference>
<dbReference type="RefSeq" id="WP_005370303.1">
    <property type="nucleotide sequence ID" value="NZ_CM001475.1"/>
</dbReference>
<dbReference type="SUPFAM" id="SSF100950">
    <property type="entry name" value="NagB/RpiA/CoA transferase-like"/>
    <property type="match status" value="1"/>
</dbReference>
<evidence type="ECO:0000256" key="4">
    <source>
        <dbReference type="PIRSR" id="PIRSR006806-1"/>
    </source>
</evidence>
<evidence type="ECO:0000256" key="1">
    <source>
        <dbReference type="ARBA" id="ARBA00010638"/>
    </source>
</evidence>